<keyword evidence="8" id="KW-1185">Reference proteome</keyword>
<evidence type="ECO:0000256" key="1">
    <source>
        <dbReference type="ARBA" id="ARBA00004167"/>
    </source>
</evidence>
<dbReference type="Proteomes" id="UP001595547">
    <property type="component" value="Unassembled WGS sequence"/>
</dbReference>
<dbReference type="PANTHER" id="PTHR36985">
    <property type="entry name" value="TRANSLOCATION AND ASSEMBLY MODULE SUBUNIT TAMB"/>
    <property type="match status" value="1"/>
</dbReference>
<keyword evidence="2" id="KW-0812">Transmembrane</keyword>
<keyword evidence="5" id="KW-0732">Signal</keyword>
<comment type="subcellular location">
    <subcellularLocation>
        <location evidence="1">Membrane</location>
        <topology evidence="1">Single-pass membrane protein</topology>
    </subcellularLocation>
</comment>
<proteinExistence type="predicted"/>
<dbReference type="InterPro" id="IPR007452">
    <property type="entry name" value="TamB_C"/>
</dbReference>
<dbReference type="RefSeq" id="WP_380073856.1">
    <property type="nucleotide sequence ID" value="NZ_JBHRTO010000001.1"/>
</dbReference>
<dbReference type="EMBL" id="JBHRTO010000001">
    <property type="protein sequence ID" value="MFC3182276.1"/>
    <property type="molecule type" value="Genomic_DNA"/>
</dbReference>
<dbReference type="Pfam" id="PF04357">
    <property type="entry name" value="TamB"/>
    <property type="match status" value="1"/>
</dbReference>
<accession>A0ABV7J3U0</accession>
<evidence type="ECO:0000256" key="5">
    <source>
        <dbReference type="SAM" id="SignalP"/>
    </source>
</evidence>
<evidence type="ECO:0000313" key="7">
    <source>
        <dbReference type="EMBL" id="MFC3182276.1"/>
    </source>
</evidence>
<evidence type="ECO:0000256" key="4">
    <source>
        <dbReference type="ARBA" id="ARBA00023136"/>
    </source>
</evidence>
<evidence type="ECO:0000256" key="3">
    <source>
        <dbReference type="ARBA" id="ARBA00022989"/>
    </source>
</evidence>
<evidence type="ECO:0000313" key="8">
    <source>
        <dbReference type="Proteomes" id="UP001595547"/>
    </source>
</evidence>
<feature type="chain" id="PRO_5046241099" evidence="5">
    <location>
        <begin position="20"/>
        <end position="1174"/>
    </location>
</feature>
<protein>
    <submittedName>
        <fullName evidence="7">Translocation/assembly module TamB domain-containing protein</fullName>
    </submittedName>
</protein>
<keyword evidence="4" id="KW-0472">Membrane</keyword>
<feature type="signal peptide" evidence="5">
    <location>
        <begin position="1"/>
        <end position="19"/>
    </location>
</feature>
<dbReference type="PANTHER" id="PTHR36985:SF1">
    <property type="entry name" value="TRANSLOCATION AND ASSEMBLY MODULE SUBUNIT TAMB"/>
    <property type="match status" value="1"/>
</dbReference>
<evidence type="ECO:0000259" key="6">
    <source>
        <dbReference type="Pfam" id="PF04357"/>
    </source>
</evidence>
<reference evidence="8" key="1">
    <citation type="journal article" date="2019" name="Int. J. Syst. Evol. Microbiol.">
        <title>The Global Catalogue of Microorganisms (GCM) 10K type strain sequencing project: providing services to taxonomists for standard genome sequencing and annotation.</title>
        <authorList>
            <consortium name="The Broad Institute Genomics Platform"/>
            <consortium name="The Broad Institute Genome Sequencing Center for Infectious Disease"/>
            <person name="Wu L."/>
            <person name="Ma J."/>
        </authorList>
    </citation>
    <scope>NUCLEOTIDE SEQUENCE [LARGE SCALE GENOMIC DNA]</scope>
    <source>
        <strain evidence="8">KCTC 52039</strain>
    </source>
</reference>
<feature type="domain" description="Translocation and assembly module TamB C-terminal" evidence="6">
    <location>
        <begin position="826"/>
        <end position="1174"/>
    </location>
</feature>
<gene>
    <name evidence="7" type="ORF">ACFOGH_14845</name>
</gene>
<name>A0ABV7J3U0_9RHOB</name>
<keyword evidence="3" id="KW-1133">Transmembrane helix</keyword>
<organism evidence="7 8">
    <name type="scientific">Cypionkella sinensis</name>
    <dbReference type="NCBI Taxonomy" id="1756043"/>
    <lineage>
        <taxon>Bacteria</taxon>
        <taxon>Pseudomonadati</taxon>
        <taxon>Pseudomonadota</taxon>
        <taxon>Alphaproteobacteria</taxon>
        <taxon>Rhodobacterales</taxon>
        <taxon>Paracoccaceae</taxon>
        <taxon>Cypionkella</taxon>
    </lineage>
</organism>
<sequence>MRKFLLASCLAVLPFAGHAQTDDRDYLTAFLEDSLSGAGRKVVVTGFAGALSSQASLTELTIADDAGVWLTLRDVTLDWSRSSLLSGAVVVNELTAGEIVLDRLPEAGSSAPSPEASSFALPELPVSVEIGQIAAKHIVLGPSVLGTGLEATLQASLSLSGGEGKGSLVLERTDSGPAGKVDLSASYANATKQLTIDLAAEEAAGGIASVKLGLPGAPSVALSVKGAGPISDFAADVALKTDGVDRLAGKITLTGKEDGATAFATDLKGDLAPLFLPSYAEFFGNSVSLSTAGKRWPDGRLALDTLAVNAKALSLQGALALAADGLPQKFNLTGTIAAPDGSPVLLPLTTDLPVKVNSAQIALGYDATQDEGWTANLAILGLDRADFRASSLSLSGSGRIARVAGSRQVGGTFKYTAEGLDPTDQALARALGAVIWGDGSAYWREGDGSVTLQRFNLTGEDYAALISGKIESLSDAFAITGKASAQMEDLSRLSGLAGRPLAGAAEISVSGNGSPITGAFDVTASATGTDMQAGQAELDNLLRGQATVTASVLRDTKGTTLRDLTVKAATLSAQASGSLATAGSDILAKLNFTDLSSLGAKYRGALNGTAHLTGTLEAGKVVLDATGRGLAIGNPQADKLLAGNSSLAVTLALKDGVVQVDNATLSNPQLEAQATGSVTDNKQMVDLTARLKNLALIVPEFPGALSVSGTAVQDASGITLDLKGQGPGQIDASVTGKIAPGFGSGDLAIKGSAQAALANAFIQPRAVSGQMAFDLRLNGPLALESLSGPVTLSGGRLADPSLNFALQDINARANLARGQAVIDVTSAVSTGGSLTVKGSAGLGAPYAGDLAVDLRQVTLRDPDLYETTLDGGVTVKGPLTGGAMIAGRIALSETELRVPSTGFGGAGGLPGLEHKNEPKPVRATRARAGLIANGKDAGASGAGQPFGLNVTLSAPSLFIRGRGLDVEMGGELQLLGTTAAVVPSGAFNLIRGRLEILGKRLDLSEAVLQMEGDLVPLIHIVATTENDGITSGVTIDGPATDPVVTFTSTPELPQEEVLAQLLFGQGLQNLSALQALQLANAVATLAGRGGEGVVSKLRQGFGLDNLDVKTDAAGGASVTAGKYLTKNIYSEITVDQNGQSEINLNLDVSKSVTLRANSGSDGDTGLGIVLEKDY</sequence>
<evidence type="ECO:0000256" key="2">
    <source>
        <dbReference type="ARBA" id="ARBA00022692"/>
    </source>
</evidence>
<comment type="caution">
    <text evidence="7">The sequence shown here is derived from an EMBL/GenBank/DDBJ whole genome shotgun (WGS) entry which is preliminary data.</text>
</comment>